<evidence type="ECO:0000313" key="4">
    <source>
        <dbReference type="WBParaSite" id="ASIM_0001539001-mRNA-1"/>
    </source>
</evidence>
<protein>
    <submittedName>
        <fullName evidence="2 4">Uncharacterized protein</fullName>
    </submittedName>
</protein>
<dbReference type="EMBL" id="UYRR01031936">
    <property type="protein sequence ID" value="VDK53373.1"/>
    <property type="molecule type" value="Genomic_DNA"/>
</dbReference>
<feature type="region of interest" description="Disordered" evidence="1">
    <location>
        <begin position="24"/>
        <end position="48"/>
    </location>
</feature>
<dbReference type="OrthoDB" id="5864120at2759"/>
<dbReference type="Proteomes" id="UP000267096">
    <property type="component" value="Unassembled WGS sequence"/>
</dbReference>
<keyword evidence="3" id="KW-1185">Reference proteome</keyword>
<reference evidence="4" key="1">
    <citation type="submission" date="2017-02" db="UniProtKB">
        <authorList>
            <consortium name="WormBaseParasite"/>
        </authorList>
    </citation>
    <scope>IDENTIFICATION</scope>
</reference>
<organism evidence="4">
    <name type="scientific">Anisakis simplex</name>
    <name type="common">Herring worm</name>
    <dbReference type="NCBI Taxonomy" id="6269"/>
    <lineage>
        <taxon>Eukaryota</taxon>
        <taxon>Metazoa</taxon>
        <taxon>Ecdysozoa</taxon>
        <taxon>Nematoda</taxon>
        <taxon>Chromadorea</taxon>
        <taxon>Rhabditida</taxon>
        <taxon>Spirurina</taxon>
        <taxon>Ascaridomorpha</taxon>
        <taxon>Ascaridoidea</taxon>
        <taxon>Anisakidae</taxon>
        <taxon>Anisakis</taxon>
        <taxon>Anisakis simplex complex</taxon>
    </lineage>
</organism>
<reference evidence="2 3" key="2">
    <citation type="submission" date="2018-11" db="EMBL/GenBank/DDBJ databases">
        <authorList>
            <consortium name="Pathogen Informatics"/>
        </authorList>
    </citation>
    <scope>NUCLEOTIDE SEQUENCE [LARGE SCALE GENOMIC DNA]</scope>
</reference>
<accession>A0A0M3K353</accession>
<dbReference type="AlphaFoldDB" id="A0A0M3K353"/>
<name>A0A0M3K353_ANISI</name>
<proteinExistence type="predicted"/>
<gene>
    <name evidence="2" type="ORF">ASIM_LOCUS14799</name>
</gene>
<evidence type="ECO:0000256" key="1">
    <source>
        <dbReference type="SAM" id="MobiDB-lite"/>
    </source>
</evidence>
<feature type="region of interest" description="Disordered" evidence="1">
    <location>
        <begin position="89"/>
        <end position="119"/>
    </location>
</feature>
<evidence type="ECO:0000313" key="3">
    <source>
        <dbReference type="Proteomes" id="UP000267096"/>
    </source>
</evidence>
<sequence>MVLNEEDCRFAIVDSKQVIQEVSTELSDGDVSSNSTASIPPSDPKSSSALVLPSKNYFSATGKLIHSSKLQSFTAPTWHSRRSTTMITTSTCRSTSDERYQLARQDASVSHARRSPLGS</sequence>
<evidence type="ECO:0000313" key="2">
    <source>
        <dbReference type="EMBL" id="VDK53373.1"/>
    </source>
</evidence>
<dbReference type="WBParaSite" id="ASIM_0001539001-mRNA-1">
    <property type="protein sequence ID" value="ASIM_0001539001-mRNA-1"/>
    <property type="gene ID" value="ASIM_0001539001"/>
</dbReference>